<dbReference type="eggNOG" id="COG1413">
    <property type="taxonomic scope" value="Bacteria"/>
</dbReference>
<dbReference type="OrthoDB" id="462757at2"/>
<protein>
    <recommendedName>
        <fullName evidence="4">PBS lyase HEAT domain protein repeat-containing protein</fullName>
    </recommendedName>
</protein>
<dbReference type="STRING" id="395961.Cyan7425_4654"/>
<dbReference type="EMBL" id="CP001344">
    <property type="protein sequence ID" value="ACL46960.1"/>
    <property type="molecule type" value="Genomic_DNA"/>
</dbReference>
<name>B8HL95_CYAP4</name>
<evidence type="ECO:0000256" key="1">
    <source>
        <dbReference type="ARBA" id="ARBA00022549"/>
    </source>
</evidence>
<dbReference type="HOGENOM" id="CLU_985975_0_0_3"/>
<keyword evidence="2" id="KW-0605">Phycobilisome</keyword>
<dbReference type="KEGG" id="cyn:Cyan7425_4654"/>
<dbReference type="GO" id="GO:0030089">
    <property type="term" value="C:phycobilisome"/>
    <property type="evidence" value="ECO:0007669"/>
    <property type="project" value="UniProtKB-KW"/>
</dbReference>
<proteinExistence type="predicted"/>
<sequence>MTLQQLRRNFFLSLVASLLFLLSLQSIEGVRRKEIGWLVSLLREDALTALHYRGCALPGEAQHHAATILKQLGRFTVANPSVALRDEDEAQRFLAAFTLAEAHPPNPTATIPALRLALQDSSPDVRMLAFKGLSEMKAITIAELSTALDDRDGVQLKAVKAIHKMDSEARSLAPQLLEIAVHVDRNWCTSAMAESALKSLGGLENIKASEAVFVLRQALQTSEQATRETALRYLALMGSAATTAIPDLEAVLANQKDNVLHEDAAYTLQCIQERCPARLEGG</sequence>
<evidence type="ECO:0000256" key="2">
    <source>
        <dbReference type="ARBA" id="ARBA00022738"/>
    </source>
</evidence>
<accession>B8HL95</accession>
<reference evidence="3" key="1">
    <citation type="submission" date="2009-01" db="EMBL/GenBank/DDBJ databases">
        <title>Complete sequence of chromosome Cyanothece sp. PCC 7425.</title>
        <authorList>
            <consortium name="US DOE Joint Genome Institute"/>
            <person name="Lucas S."/>
            <person name="Copeland A."/>
            <person name="Lapidus A."/>
            <person name="Glavina del Rio T."/>
            <person name="Dalin E."/>
            <person name="Tice H."/>
            <person name="Bruce D."/>
            <person name="Goodwin L."/>
            <person name="Pitluck S."/>
            <person name="Sims D."/>
            <person name="Meineke L."/>
            <person name="Brettin T."/>
            <person name="Detter J.C."/>
            <person name="Han C."/>
            <person name="Larimer F."/>
            <person name="Land M."/>
            <person name="Hauser L."/>
            <person name="Kyrpides N."/>
            <person name="Ovchinnikova G."/>
            <person name="Liberton M."/>
            <person name="Stoeckel J."/>
            <person name="Banerjee A."/>
            <person name="Singh A."/>
            <person name="Page L."/>
            <person name="Sato H."/>
            <person name="Zhao L."/>
            <person name="Sherman L."/>
            <person name="Pakrasi H."/>
            <person name="Richardson P."/>
        </authorList>
    </citation>
    <scope>NUCLEOTIDE SEQUENCE</scope>
    <source>
        <strain evidence="3">PCC 7425</strain>
    </source>
</reference>
<dbReference type="SUPFAM" id="SSF48371">
    <property type="entry name" value="ARM repeat"/>
    <property type="match status" value="1"/>
</dbReference>
<dbReference type="Gene3D" id="1.25.10.10">
    <property type="entry name" value="Leucine-rich Repeat Variant"/>
    <property type="match status" value="1"/>
</dbReference>
<dbReference type="InterPro" id="IPR016024">
    <property type="entry name" value="ARM-type_fold"/>
</dbReference>
<gene>
    <name evidence="3" type="ordered locus">Cyan7425_4654</name>
</gene>
<dbReference type="InterPro" id="IPR011989">
    <property type="entry name" value="ARM-like"/>
</dbReference>
<dbReference type="AlphaFoldDB" id="B8HL95"/>
<evidence type="ECO:0000313" key="3">
    <source>
        <dbReference type="EMBL" id="ACL46960.1"/>
    </source>
</evidence>
<organism evidence="3">
    <name type="scientific">Cyanothece sp. (strain PCC 7425 / ATCC 29141)</name>
    <dbReference type="NCBI Taxonomy" id="395961"/>
    <lineage>
        <taxon>Bacteria</taxon>
        <taxon>Bacillati</taxon>
        <taxon>Cyanobacteriota</taxon>
        <taxon>Cyanophyceae</taxon>
        <taxon>Gomontiellales</taxon>
        <taxon>Cyanothecaceae</taxon>
        <taxon>Cyanothece</taxon>
    </lineage>
</organism>
<dbReference type="Pfam" id="PF13646">
    <property type="entry name" value="HEAT_2"/>
    <property type="match status" value="2"/>
</dbReference>
<evidence type="ECO:0008006" key="4">
    <source>
        <dbReference type="Google" id="ProtNLM"/>
    </source>
</evidence>
<keyword evidence="1" id="KW-0042">Antenna complex</keyword>